<evidence type="ECO:0000256" key="8">
    <source>
        <dbReference type="ARBA" id="ARBA00023002"/>
    </source>
</evidence>
<evidence type="ECO:0000256" key="7">
    <source>
        <dbReference type="ARBA" id="ARBA00022915"/>
    </source>
</evidence>
<evidence type="ECO:0000256" key="11">
    <source>
        <dbReference type="ARBA" id="ARBA00047891"/>
    </source>
</evidence>
<dbReference type="InterPro" id="IPR012280">
    <property type="entry name" value="Semialdhyde_DH_dimer_dom"/>
</dbReference>
<dbReference type="CDD" id="cd02316">
    <property type="entry name" value="VcASADH2_like_N"/>
    <property type="match status" value="1"/>
</dbReference>
<dbReference type="Proteomes" id="UP000452141">
    <property type="component" value="Unassembled WGS sequence"/>
</dbReference>
<name>A0A844FL32_9LACO</name>
<dbReference type="EMBL" id="VUMW01000003">
    <property type="protein sequence ID" value="MST79270.1"/>
    <property type="molecule type" value="Genomic_DNA"/>
</dbReference>
<comment type="catalytic activity">
    <reaction evidence="11">
        <text>L-aspartate 4-semialdehyde + phosphate + NADP(+) = 4-phospho-L-aspartate + NADPH + H(+)</text>
        <dbReference type="Rhea" id="RHEA:24284"/>
        <dbReference type="ChEBI" id="CHEBI:15378"/>
        <dbReference type="ChEBI" id="CHEBI:43474"/>
        <dbReference type="ChEBI" id="CHEBI:57535"/>
        <dbReference type="ChEBI" id="CHEBI:57783"/>
        <dbReference type="ChEBI" id="CHEBI:58349"/>
        <dbReference type="ChEBI" id="CHEBI:537519"/>
        <dbReference type="EC" id="1.2.1.11"/>
    </reaction>
</comment>
<dbReference type="CDD" id="cd18131">
    <property type="entry name" value="ASADH_C_bac_euk_like"/>
    <property type="match status" value="1"/>
</dbReference>
<dbReference type="GO" id="GO:0009088">
    <property type="term" value="P:threonine biosynthetic process"/>
    <property type="evidence" value="ECO:0007669"/>
    <property type="project" value="UniProtKB-UniRule"/>
</dbReference>
<dbReference type="NCBIfam" id="NF011456">
    <property type="entry name" value="PRK14874.1"/>
    <property type="match status" value="1"/>
</dbReference>
<evidence type="ECO:0000256" key="10">
    <source>
        <dbReference type="ARBA" id="ARBA00023167"/>
    </source>
</evidence>
<sequence length="329" mass="35575">MKIGILGATGAVGRQMLECIAERQIPADEIRVFASKRSEGKKVPFKDQELTVEVVSQERLNGLDFVLGAVSNSLSKTYRPMVEKSGAVYIDNSSAFRQEEGVPLVVPEINGEDALAHHGVIANPNCSTAITLMALAPIAKLSKIVAINACTYQAVSGAGMNGIKELEEEVDALAKGEAVTPNVFPAQIAFNVIADIGSELENGYTTEEMKMQNEGRKILHLPDLKVTCTCVRVPVYRSHSISATVVTEDHVSVEEAKKAIAAFAGDHLVVDHTPTPLENSDHDFVQVGRIRQDLINENGLTLWCTGDQIRKGAATNAVQIMEYLLDHAE</sequence>
<feature type="active site" description="Acyl-thioester intermediate" evidence="13">
    <location>
        <position position="126"/>
    </location>
</feature>
<organism evidence="15 16">
    <name type="scientific">Lactobacillus equicursoris</name>
    <dbReference type="NCBI Taxonomy" id="420645"/>
    <lineage>
        <taxon>Bacteria</taxon>
        <taxon>Bacillati</taxon>
        <taxon>Bacillota</taxon>
        <taxon>Bacilli</taxon>
        <taxon>Lactobacillales</taxon>
        <taxon>Lactobacillaceae</taxon>
        <taxon>Lactobacillus</taxon>
    </lineage>
</organism>
<keyword evidence="8 15" id="KW-0560">Oxidoreductase</keyword>
<dbReference type="RefSeq" id="WP_154486382.1">
    <property type="nucleotide sequence ID" value="NZ_VUMW01000003.1"/>
</dbReference>
<evidence type="ECO:0000259" key="14">
    <source>
        <dbReference type="SMART" id="SM00859"/>
    </source>
</evidence>
<comment type="subunit">
    <text evidence="2">Homodimer.</text>
</comment>
<evidence type="ECO:0000313" key="15">
    <source>
        <dbReference type="EMBL" id="MST79270.1"/>
    </source>
</evidence>
<evidence type="ECO:0000256" key="4">
    <source>
        <dbReference type="ARBA" id="ARBA00022605"/>
    </source>
</evidence>
<dbReference type="GO" id="GO:0051287">
    <property type="term" value="F:NAD binding"/>
    <property type="evidence" value="ECO:0007669"/>
    <property type="project" value="InterPro"/>
</dbReference>
<evidence type="ECO:0000256" key="12">
    <source>
        <dbReference type="NCBIfam" id="TIGR01296"/>
    </source>
</evidence>
<keyword evidence="10" id="KW-0486">Methionine biosynthesis</keyword>
<keyword evidence="5" id="KW-0791">Threonine biosynthesis</keyword>
<feature type="active site" description="Proton acceptor" evidence="13">
    <location>
        <position position="239"/>
    </location>
</feature>
<dbReference type="GO" id="GO:0009089">
    <property type="term" value="P:lysine biosynthetic process via diaminopimelate"/>
    <property type="evidence" value="ECO:0007669"/>
    <property type="project" value="UniProtKB-UniRule"/>
</dbReference>
<keyword evidence="4" id="KW-0028">Amino-acid biosynthesis</keyword>
<dbReference type="Gene3D" id="3.30.360.10">
    <property type="entry name" value="Dihydrodipicolinate Reductase, domain 2"/>
    <property type="match status" value="1"/>
</dbReference>
<dbReference type="SMART" id="SM00859">
    <property type="entry name" value="Semialdhyde_dh"/>
    <property type="match status" value="1"/>
</dbReference>
<evidence type="ECO:0000256" key="9">
    <source>
        <dbReference type="ARBA" id="ARBA00023154"/>
    </source>
</evidence>
<dbReference type="InterPro" id="IPR005986">
    <property type="entry name" value="Asp_semialdehyde_DH_beta"/>
</dbReference>
<keyword evidence="7" id="KW-0220">Diaminopimelate biosynthesis</keyword>
<accession>A0A844FL32</accession>
<dbReference type="Pfam" id="PF01118">
    <property type="entry name" value="Semialdhyde_dh"/>
    <property type="match status" value="1"/>
</dbReference>
<evidence type="ECO:0000256" key="2">
    <source>
        <dbReference type="ARBA" id="ARBA00011738"/>
    </source>
</evidence>
<dbReference type="AlphaFoldDB" id="A0A844FL32"/>
<dbReference type="GO" id="GO:0009097">
    <property type="term" value="P:isoleucine biosynthetic process"/>
    <property type="evidence" value="ECO:0007669"/>
    <property type="project" value="UniProtKB-UniRule"/>
</dbReference>
<dbReference type="PANTHER" id="PTHR46278">
    <property type="entry name" value="DEHYDROGENASE, PUTATIVE-RELATED"/>
    <property type="match status" value="1"/>
</dbReference>
<dbReference type="NCBIfam" id="TIGR01296">
    <property type="entry name" value="asd_B"/>
    <property type="match status" value="1"/>
</dbReference>
<dbReference type="InterPro" id="IPR000534">
    <property type="entry name" value="Semialdehyde_DH_NAD-bd"/>
</dbReference>
<evidence type="ECO:0000256" key="5">
    <source>
        <dbReference type="ARBA" id="ARBA00022697"/>
    </source>
</evidence>
<keyword evidence="9" id="KW-0457">Lysine biosynthesis</keyword>
<comment type="similarity">
    <text evidence="1">Belongs to the aspartate-semialdehyde dehydrogenase family.</text>
</comment>
<comment type="caution">
    <text evidence="15">The sequence shown here is derived from an EMBL/GenBank/DDBJ whole genome shotgun (WGS) entry which is preliminary data.</text>
</comment>
<dbReference type="SUPFAM" id="SSF51735">
    <property type="entry name" value="NAD(P)-binding Rossmann-fold domains"/>
    <property type="match status" value="1"/>
</dbReference>
<gene>
    <name evidence="15" type="ORF">FYJ61_01975</name>
</gene>
<dbReference type="PIRSF" id="PIRSF000148">
    <property type="entry name" value="ASA_dh"/>
    <property type="match status" value="1"/>
</dbReference>
<feature type="domain" description="Semialdehyde dehydrogenase NAD-binding" evidence="14">
    <location>
        <begin position="2"/>
        <end position="117"/>
    </location>
</feature>
<evidence type="ECO:0000256" key="3">
    <source>
        <dbReference type="ARBA" id="ARBA00013120"/>
    </source>
</evidence>
<proteinExistence type="inferred from homology"/>
<evidence type="ECO:0000256" key="6">
    <source>
        <dbReference type="ARBA" id="ARBA00022857"/>
    </source>
</evidence>
<evidence type="ECO:0000313" key="16">
    <source>
        <dbReference type="Proteomes" id="UP000452141"/>
    </source>
</evidence>
<dbReference type="SUPFAM" id="SSF55347">
    <property type="entry name" value="Glyceraldehyde-3-phosphate dehydrogenase-like, C-terminal domain"/>
    <property type="match status" value="1"/>
</dbReference>
<dbReference type="PANTHER" id="PTHR46278:SF2">
    <property type="entry name" value="ASPARTATE-SEMIALDEHYDE DEHYDROGENASE"/>
    <property type="match status" value="1"/>
</dbReference>
<dbReference type="Pfam" id="PF02774">
    <property type="entry name" value="Semialdhyde_dhC"/>
    <property type="match status" value="1"/>
</dbReference>
<keyword evidence="6" id="KW-0521">NADP</keyword>
<dbReference type="EC" id="1.2.1.11" evidence="3 12"/>
<evidence type="ECO:0000256" key="1">
    <source>
        <dbReference type="ARBA" id="ARBA00010584"/>
    </source>
</evidence>
<protein>
    <recommendedName>
        <fullName evidence="3 12">Aspartate-semialdehyde dehydrogenase</fullName>
        <ecNumber evidence="3 12">1.2.1.11</ecNumber>
    </recommendedName>
</protein>
<dbReference type="GO" id="GO:0009086">
    <property type="term" value="P:methionine biosynthetic process"/>
    <property type="evidence" value="ECO:0007669"/>
    <property type="project" value="UniProtKB-UniRule"/>
</dbReference>
<dbReference type="Gene3D" id="3.40.50.720">
    <property type="entry name" value="NAD(P)-binding Rossmann-like Domain"/>
    <property type="match status" value="1"/>
</dbReference>
<dbReference type="GO" id="GO:0050661">
    <property type="term" value="F:NADP binding"/>
    <property type="evidence" value="ECO:0007669"/>
    <property type="project" value="InterPro"/>
</dbReference>
<dbReference type="GO" id="GO:0046983">
    <property type="term" value="F:protein dimerization activity"/>
    <property type="evidence" value="ECO:0007669"/>
    <property type="project" value="InterPro"/>
</dbReference>
<dbReference type="InterPro" id="IPR036291">
    <property type="entry name" value="NAD(P)-bd_dom_sf"/>
</dbReference>
<dbReference type="GO" id="GO:0004073">
    <property type="term" value="F:aspartate-semialdehyde dehydrogenase activity"/>
    <property type="evidence" value="ECO:0007669"/>
    <property type="project" value="UniProtKB-UniRule"/>
</dbReference>
<reference evidence="15 16" key="1">
    <citation type="submission" date="2019-08" db="EMBL/GenBank/DDBJ databases">
        <title>In-depth cultivation of the pig gut microbiome towards novel bacterial diversity and tailored functional studies.</title>
        <authorList>
            <person name="Wylensek D."/>
            <person name="Hitch T.C.A."/>
            <person name="Clavel T."/>
        </authorList>
    </citation>
    <scope>NUCLEOTIDE SEQUENCE [LARGE SCALE GENOMIC DNA]</scope>
    <source>
        <strain evidence="15 16">WCA-470BD-2E</strain>
    </source>
</reference>
<evidence type="ECO:0000256" key="13">
    <source>
        <dbReference type="PIRSR" id="PIRSR000148-1"/>
    </source>
</evidence>
<dbReference type="GO" id="GO:0019877">
    <property type="term" value="P:diaminopimelate biosynthetic process"/>
    <property type="evidence" value="ECO:0007669"/>
    <property type="project" value="UniProtKB-KW"/>
</dbReference>